<protein>
    <recommendedName>
        <fullName evidence="8">Zn(2)-C6 fungal-type domain-containing protein</fullName>
    </recommendedName>
</protein>
<evidence type="ECO:0000256" key="1">
    <source>
        <dbReference type="ARBA" id="ARBA00022723"/>
    </source>
</evidence>
<dbReference type="PANTHER" id="PTHR36206:SF16">
    <property type="entry name" value="TRANSCRIPTION FACTOR DOMAIN-CONTAINING PROTEIN-RELATED"/>
    <property type="match status" value="1"/>
</dbReference>
<gene>
    <name evidence="9" type="ORF">A1O3_06292</name>
</gene>
<proteinExistence type="predicted"/>
<organism evidence="9 10">
    <name type="scientific">Capronia epimyces CBS 606.96</name>
    <dbReference type="NCBI Taxonomy" id="1182542"/>
    <lineage>
        <taxon>Eukaryota</taxon>
        <taxon>Fungi</taxon>
        <taxon>Dikarya</taxon>
        <taxon>Ascomycota</taxon>
        <taxon>Pezizomycotina</taxon>
        <taxon>Eurotiomycetes</taxon>
        <taxon>Chaetothyriomycetidae</taxon>
        <taxon>Chaetothyriales</taxon>
        <taxon>Herpotrichiellaceae</taxon>
        <taxon>Capronia</taxon>
    </lineage>
</organism>
<dbReference type="Pfam" id="PF11951">
    <property type="entry name" value="Fungal_trans_2"/>
    <property type="match status" value="1"/>
</dbReference>
<dbReference type="GO" id="GO:0000981">
    <property type="term" value="F:DNA-binding transcription factor activity, RNA polymerase II-specific"/>
    <property type="evidence" value="ECO:0007669"/>
    <property type="project" value="InterPro"/>
</dbReference>
<dbReference type="RefSeq" id="XP_007734602.1">
    <property type="nucleotide sequence ID" value="XM_007736412.1"/>
</dbReference>
<dbReference type="OrthoDB" id="2593732at2759"/>
<feature type="region of interest" description="Disordered" evidence="7">
    <location>
        <begin position="423"/>
        <end position="495"/>
    </location>
</feature>
<evidence type="ECO:0000256" key="6">
    <source>
        <dbReference type="ARBA" id="ARBA00023242"/>
    </source>
</evidence>
<dbReference type="InterPro" id="IPR036864">
    <property type="entry name" value="Zn2-C6_fun-type_DNA-bd_sf"/>
</dbReference>
<feature type="compositionally biased region" description="Low complexity" evidence="7">
    <location>
        <begin position="423"/>
        <end position="450"/>
    </location>
</feature>
<dbReference type="InterPro" id="IPR001138">
    <property type="entry name" value="Zn2Cys6_DnaBD"/>
</dbReference>
<comment type="caution">
    <text evidence="9">The sequence shown here is derived from an EMBL/GenBank/DDBJ whole genome shotgun (WGS) entry which is preliminary data.</text>
</comment>
<evidence type="ECO:0000259" key="8">
    <source>
        <dbReference type="PROSITE" id="PS50048"/>
    </source>
</evidence>
<dbReference type="PROSITE" id="PS00463">
    <property type="entry name" value="ZN2_CY6_FUNGAL_1"/>
    <property type="match status" value="1"/>
</dbReference>
<keyword evidence="6" id="KW-0539">Nucleus</keyword>
<dbReference type="InterPro" id="IPR021858">
    <property type="entry name" value="Fun_TF"/>
</dbReference>
<dbReference type="Gene3D" id="4.10.240.10">
    <property type="entry name" value="Zn(2)-C6 fungal-type DNA-binding domain"/>
    <property type="match status" value="1"/>
</dbReference>
<dbReference type="PROSITE" id="PS50048">
    <property type="entry name" value="ZN2_CY6_FUNGAL_2"/>
    <property type="match status" value="1"/>
</dbReference>
<dbReference type="STRING" id="1182542.W9YJN6"/>
<dbReference type="CDD" id="cd00067">
    <property type="entry name" value="GAL4"/>
    <property type="match status" value="1"/>
</dbReference>
<evidence type="ECO:0000256" key="2">
    <source>
        <dbReference type="ARBA" id="ARBA00022833"/>
    </source>
</evidence>
<dbReference type="GO" id="GO:0003677">
    <property type="term" value="F:DNA binding"/>
    <property type="evidence" value="ECO:0007669"/>
    <property type="project" value="UniProtKB-KW"/>
</dbReference>
<evidence type="ECO:0000256" key="3">
    <source>
        <dbReference type="ARBA" id="ARBA00023015"/>
    </source>
</evidence>
<keyword evidence="1" id="KW-0479">Metal-binding</keyword>
<reference evidence="9 10" key="1">
    <citation type="submission" date="2013-03" db="EMBL/GenBank/DDBJ databases">
        <title>The Genome Sequence of Capronia epimyces CBS 606.96.</title>
        <authorList>
            <consortium name="The Broad Institute Genomics Platform"/>
            <person name="Cuomo C."/>
            <person name="de Hoog S."/>
            <person name="Gorbushina A."/>
            <person name="Walker B."/>
            <person name="Young S.K."/>
            <person name="Zeng Q."/>
            <person name="Gargeya S."/>
            <person name="Fitzgerald M."/>
            <person name="Haas B."/>
            <person name="Abouelleil A."/>
            <person name="Allen A.W."/>
            <person name="Alvarado L."/>
            <person name="Arachchi H.M."/>
            <person name="Berlin A.M."/>
            <person name="Chapman S.B."/>
            <person name="Gainer-Dewar J."/>
            <person name="Goldberg J."/>
            <person name="Griggs A."/>
            <person name="Gujja S."/>
            <person name="Hansen M."/>
            <person name="Howarth C."/>
            <person name="Imamovic A."/>
            <person name="Ireland A."/>
            <person name="Larimer J."/>
            <person name="McCowan C."/>
            <person name="Murphy C."/>
            <person name="Pearson M."/>
            <person name="Poon T.W."/>
            <person name="Priest M."/>
            <person name="Roberts A."/>
            <person name="Saif S."/>
            <person name="Shea T."/>
            <person name="Sisk P."/>
            <person name="Sykes S."/>
            <person name="Wortman J."/>
            <person name="Nusbaum C."/>
            <person name="Birren B."/>
        </authorList>
    </citation>
    <scope>NUCLEOTIDE SEQUENCE [LARGE SCALE GENOMIC DNA]</scope>
    <source>
        <strain evidence="9 10">CBS 606.96</strain>
    </source>
</reference>
<keyword evidence="2" id="KW-0862">Zinc</keyword>
<feature type="region of interest" description="Disordered" evidence="7">
    <location>
        <begin position="1"/>
        <end position="22"/>
    </location>
</feature>
<feature type="domain" description="Zn(2)-C6 fungal-type" evidence="8">
    <location>
        <begin position="28"/>
        <end position="56"/>
    </location>
</feature>
<dbReference type="HOGENOM" id="CLU_011409_3_0_1"/>
<evidence type="ECO:0000256" key="5">
    <source>
        <dbReference type="ARBA" id="ARBA00023163"/>
    </source>
</evidence>
<evidence type="ECO:0000256" key="7">
    <source>
        <dbReference type="SAM" id="MobiDB-lite"/>
    </source>
</evidence>
<dbReference type="AlphaFoldDB" id="W9YJN6"/>
<keyword evidence="5" id="KW-0804">Transcription</keyword>
<dbReference type="GO" id="GO:0008270">
    <property type="term" value="F:zinc ion binding"/>
    <property type="evidence" value="ECO:0007669"/>
    <property type="project" value="InterPro"/>
</dbReference>
<dbReference type="EMBL" id="AMGY01000005">
    <property type="protein sequence ID" value="EXJ82479.1"/>
    <property type="molecule type" value="Genomic_DNA"/>
</dbReference>
<evidence type="ECO:0000313" key="9">
    <source>
        <dbReference type="EMBL" id="EXJ82479.1"/>
    </source>
</evidence>
<dbReference type="Proteomes" id="UP000019478">
    <property type="component" value="Unassembled WGS sequence"/>
</dbReference>
<keyword evidence="4" id="KW-0238">DNA-binding</keyword>
<keyword evidence="3" id="KW-0805">Transcription regulation</keyword>
<dbReference type="SMART" id="SM00066">
    <property type="entry name" value="GAL4"/>
    <property type="match status" value="1"/>
</dbReference>
<sequence length="709" mass="77900">MAQPGARPPKPSESETRHKQKVRKVKTGCRTCKIRRVKCDEARPSCHRCLSTGRVCDGYGIWGGGGGGGGGPSSPRPSCDTGTATAVSTVVQNQYPSQKHREPILLHLDSIALRLLPLHVISADEHMCMEWFLHRTLGKLPGMFNSAFWKTLLPQASLSEPAVLHAVLSLGSVHRRKALDVGSAVDDNDTTESFTLQQYIRATSDLRRRMEHRSGHSTKVALIACAIFVHLEYMRGCHQTALTHLRHGLVLLEEMLDTNGRTEEGNRDVVDRWMMHAFTSLFVQAKLFGQDICQPRLLSRIGSHIEPVGETETFRSLNHARQSLEHLFLRIFDLKSQVRHTQCFESSSMPLTDTGATLQLELDSWLRAYEKAPGSPGMEIPDHHAVSSSAVERFAWRLLRVYHTLACVILSGCLSFATPATATATATTPSPDPSASSSSQPSTNSTSFSAGFSHSTESSAFSMSPPGEDTSSPPCPTRDSNSATNPSSYSYHPDDTTTTTTPFFRSILSQCEVLFKLALGPSIQSARPDRPAADHDHSNAIADIGWIPLLYHTAIHSPEPRIRCEAIRMLLLVPHREGIWDSLLAGAAAKKILDLEEAVAVATTATGTGTGQLCAPRPDCCRPRCEIAREAADLEFHHDLPVDVDLDLDLCPQPTALRHVQVELPEGPDGTLVLHYSMRSHHDRNGTRIWIKGRSSYHLQSGGWTDDDE</sequence>
<dbReference type="eggNOG" id="ENOG502S0GT">
    <property type="taxonomic scope" value="Eukaryota"/>
</dbReference>
<dbReference type="InterPro" id="IPR052360">
    <property type="entry name" value="Transcr_Regulatory_Proteins"/>
</dbReference>
<dbReference type="PANTHER" id="PTHR36206">
    <property type="entry name" value="ASPERCRYPTIN BIOSYNTHESIS CLUSTER-SPECIFIC TRANSCRIPTION REGULATOR ATNN-RELATED"/>
    <property type="match status" value="1"/>
</dbReference>
<accession>W9YJN6</accession>
<evidence type="ECO:0000313" key="10">
    <source>
        <dbReference type="Proteomes" id="UP000019478"/>
    </source>
</evidence>
<feature type="compositionally biased region" description="Polar residues" evidence="7">
    <location>
        <begin position="452"/>
        <end position="462"/>
    </location>
</feature>
<keyword evidence="10" id="KW-1185">Reference proteome</keyword>
<dbReference type="SUPFAM" id="SSF57701">
    <property type="entry name" value="Zn2/Cys6 DNA-binding domain"/>
    <property type="match status" value="1"/>
</dbReference>
<name>W9YJN6_9EURO</name>
<feature type="compositionally biased region" description="Polar residues" evidence="7">
    <location>
        <begin position="478"/>
        <end position="490"/>
    </location>
</feature>
<dbReference type="GeneID" id="19170402"/>
<evidence type="ECO:0000256" key="4">
    <source>
        <dbReference type="ARBA" id="ARBA00023125"/>
    </source>
</evidence>
<dbReference type="Pfam" id="PF00172">
    <property type="entry name" value="Zn_clus"/>
    <property type="match status" value="1"/>
</dbReference>